<keyword evidence="6" id="KW-0378">Hydrolase</keyword>
<evidence type="ECO:0000256" key="3">
    <source>
        <dbReference type="ARBA" id="ARBA00022695"/>
    </source>
</evidence>
<dbReference type="GO" id="GO:0004519">
    <property type="term" value="F:endonuclease activity"/>
    <property type="evidence" value="ECO:0007669"/>
    <property type="project" value="UniProtKB-KW"/>
</dbReference>
<evidence type="ECO:0000256" key="5">
    <source>
        <dbReference type="ARBA" id="ARBA00022759"/>
    </source>
</evidence>
<evidence type="ECO:0000256" key="2">
    <source>
        <dbReference type="ARBA" id="ARBA00022679"/>
    </source>
</evidence>
<evidence type="ECO:0000313" key="11">
    <source>
        <dbReference type="EMBL" id="CAC5397463.1"/>
    </source>
</evidence>
<dbReference type="PROSITE" id="PS50878">
    <property type="entry name" value="RT_POL"/>
    <property type="match status" value="1"/>
</dbReference>
<dbReference type="EMBL" id="CACVKT020005677">
    <property type="protein sequence ID" value="CAC5397463.1"/>
    <property type="molecule type" value="Genomic_DNA"/>
</dbReference>
<keyword evidence="1" id="KW-0645">Protease</keyword>
<evidence type="ECO:0000256" key="8">
    <source>
        <dbReference type="ARBA" id="ARBA00023268"/>
    </source>
</evidence>
<protein>
    <submittedName>
        <fullName evidence="11">Transposon Ty3-G Gag-Pol polyprotein,Retrovirus-related Pol polyprotein from transposon 297</fullName>
    </submittedName>
</protein>
<dbReference type="InterPro" id="IPR050951">
    <property type="entry name" value="Retrovirus_Pol_polyprotein"/>
</dbReference>
<dbReference type="CDD" id="cd01647">
    <property type="entry name" value="RT_LTR"/>
    <property type="match status" value="1"/>
</dbReference>
<sequence length="921" mass="104161">MPAPLNSYLLRSQDTIRPEARVHQQTTESTASTSTAPTTSTIPVLSTETTSTVTTTTASIHPTASTSSTTSTASTASTPAVVQVIREVSVNMPSGINLNAYDGKSSAAQWWGYFIRWTLIQKMCEQQQCNSFPFFMADGIPKQWFATLSETVQNSLQQLKDEFFKRFEKSQGLFDVNILQLKQGQDIPDNIKIGIAIQGFRGEIGKTVYNTFPKPATLEQLRAIAENAEKSEQFASASSITADTIAAILEAKMQEPLEEIRRLHTSINMARPNQPQQNKNRHLSKDRHRGRNSFAEVKVLPMQKNTSIIDINGRKTHALIDTGAEIICCSFDFYSKLVLSDKLSQSDIPSIKGVPDKENADIPKVCMIQTTSTGLARTYYPVTISPFCEMNVGVKISKRNSGEIVLLEPVSNLVDSNLTSAKCLVKINKKRAVIRLMNPTNQEIHIPATKVLASVSDIELNFIHDLDNNEPYVASLQQTNQVKEPIEFDFSSSDLNSEQRQKMQTFLSSYRDMFATNLSELGFTNRYKHRIETFRDARPVKMGFYNQSPHMHRETERHLVEMKKNNIIKESTSEYHSPVILVKKKTAPGQPQQYRFCVNFRKLNLQTKSSSFPILRLENVFDTLGEVQPQILSCLDLHSGFWQVEMDDETRHKSAFITRNGVYEFLRMPFGLKNAPISFQQLMSNVLCGLNWQFVLVYVDDILVFSRSFEEHLSHLEQVFTRLRDANLTLKPSKCVFAAKEVKYLGHIISKEGIKVDPEKTKAISTFPVPTRQKQVRSFLGMCNYYRRFVDSYSKIATPLNGLLKKERERSFKWDRECQVAFDKLKQALLTPPVLAYPDMNKTFMLTCDASNSAIGFILGQFDSQRKERYRKGCNNQVADALSRRSYPQQPDDENKIAAVKVSGVNTGTEAIGKDRTSESI</sequence>
<dbReference type="FunFam" id="3.30.70.270:FF:000020">
    <property type="entry name" value="Transposon Tf2-6 polyprotein-like Protein"/>
    <property type="match status" value="1"/>
</dbReference>
<proteinExistence type="predicted"/>
<evidence type="ECO:0000256" key="9">
    <source>
        <dbReference type="SAM" id="MobiDB-lite"/>
    </source>
</evidence>
<dbReference type="Pfam" id="PF17919">
    <property type="entry name" value="RT_RNaseH_2"/>
    <property type="match status" value="1"/>
</dbReference>
<dbReference type="GO" id="GO:0008233">
    <property type="term" value="F:peptidase activity"/>
    <property type="evidence" value="ECO:0007669"/>
    <property type="project" value="UniProtKB-KW"/>
</dbReference>
<dbReference type="AlphaFoldDB" id="A0A6J8CM11"/>
<dbReference type="Gene3D" id="3.30.70.270">
    <property type="match status" value="2"/>
</dbReference>
<name>A0A6J8CM11_MYTCO</name>
<dbReference type="SUPFAM" id="SSF56672">
    <property type="entry name" value="DNA/RNA polymerases"/>
    <property type="match status" value="1"/>
</dbReference>
<reference evidence="11 12" key="1">
    <citation type="submission" date="2020-06" db="EMBL/GenBank/DDBJ databases">
        <authorList>
            <person name="Li R."/>
            <person name="Bekaert M."/>
        </authorList>
    </citation>
    <scope>NUCLEOTIDE SEQUENCE [LARGE SCALE GENOMIC DNA]</scope>
    <source>
        <strain evidence="12">wild</strain>
    </source>
</reference>
<gene>
    <name evidence="11" type="ORF">MCOR_31893</name>
</gene>
<dbReference type="Pfam" id="PF00078">
    <property type="entry name" value="RVT_1"/>
    <property type="match status" value="1"/>
</dbReference>
<evidence type="ECO:0000313" key="12">
    <source>
        <dbReference type="Proteomes" id="UP000507470"/>
    </source>
</evidence>
<keyword evidence="4" id="KW-0540">Nuclease</keyword>
<dbReference type="Proteomes" id="UP000507470">
    <property type="component" value="Unassembled WGS sequence"/>
</dbReference>
<dbReference type="OrthoDB" id="6141832at2759"/>
<dbReference type="Gene3D" id="3.10.10.10">
    <property type="entry name" value="HIV Type 1 Reverse Transcriptase, subunit A, domain 1"/>
    <property type="match status" value="1"/>
</dbReference>
<dbReference type="InterPro" id="IPR041577">
    <property type="entry name" value="RT_RNaseH_2"/>
</dbReference>
<evidence type="ECO:0000256" key="1">
    <source>
        <dbReference type="ARBA" id="ARBA00022670"/>
    </source>
</evidence>
<dbReference type="InterPro" id="IPR043502">
    <property type="entry name" value="DNA/RNA_pol_sf"/>
</dbReference>
<dbReference type="InterPro" id="IPR043128">
    <property type="entry name" value="Rev_trsase/Diguanyl_cyclase"/>
</dbReference>
<dbReference type="InterPro" id="IPR000477">
    <property type="entry name" value="RT_dom"/>
</dbReference>
<evidence type="ECO:0000256" key="7">
    <source>
        <dbReference type="ARBA" id="ARBA00022918"/>
    </source>
</evidence>
<dbReference type="PANTHER" id="PTHR37984">
    <property type="entry name" value="PROTEIN CBG26694"/>
    <property type="match status" value="1"/>
</dbReference>
<dbReference type="PANTHER" id="PTHR37984:SF5">
    <property type="entry name" value="PROTEIN NYNRIN-LIKE"/>
    <property type="match status" value="1"/>
</dbReference>
<dbReference type="FunFam" id="3.10.10.10:FF:000007">
    <property type="entry name" value="Retrovirus-related Pol polyprotein from transposon 17.6-like Protein"/>
    <property type="match status" value="1"/>
</dbReference>
<keyword evidence="8" id="KW-0511">Multifunctional enzyme</keyword>
<keyword evidence="3" id="KW-0548">Nucleotidyltransferase</keyword>
<accession>A0A6J8CM11</accession>
<evidence type="ECO:0000259" key="10">
    <source>
        <dbReference type="PROSITE" id="PS50878"/>
    </source>
</evidence>
<keyword evidence="7" id="KW-0695">RNA-directed DNA polymerase</keyword>
<dbReference type="GO" id="GO:0003964">
    <property type="term" value="F:RNA-directed DNA polymerase activity"/>
    <property type="evidence" value="ECO:0007669"/>
    <property type="project" value="UniProtKB-KW"/>
</dbReference>
<evidence type="ECO:0000256" key="4">
    <source>
        <dbReference type="ARBA" id="ARBA00022722"/>
    </source>
</evidence>
<feature type="domain" description="Reverse transcriptase" evidence="10">
    <location>
        <begin position="563"/>
        <end position="749"/>
    </location>
</feature>
<organism evidence="11 12">
    <name type="scientific">Mytilus coruscus</name>
    <name type="common">Sea mussel</name>
    <dbReference type="NCBI Taxonomy" id="42192"/>
    <lineage>
        <taxon>Eukaryota</taxon>
        <taxon>Metazoa</taxon>
        <taxon>Spiralia</taxon>
        <taxon>Lophotrochozoa</taxon>
        <taxon>Mollusca</taxon>
        <taxon>Bivalvia</taxon>
        <taxon>Autobranchia</taxon>
        <taxon>Pteriomorphia</taxon>
        <taxon>Mytilida</taxon>
        <taxon>Mytiloidea</taxon>
        <taxon>Mytilidae</taxon>
        <taxon>Mytilinae</taxon>
        <taxon>Mytilus</taxon>
    </lineage>
</organism>
<feature type="compositionally biased region" description="Low complexity" evidence="9">
    <location>
        <begin position="26"/>
        <end position="73"/>
    </location>
</feature>
<dbReference type="GO" id="GO:0006508">
    <property type="term" value="P:proteolysis"/>
    <property type="evidence" value="ECO:0007669"/>
    <property type="project" value="UniProtKB-KW"/>
</dbReference>
<evidence type="ECO:0000256" key="6">
    <source>
        <dbReference type="ARBA" id="ARBA00022801"/>
    </source>
</evidence>
<keyword evidence="12" id="KW-1185">Reference proteome</keyword>
<feature type="region of interest" description="Disordered" evidence="9">
    <location>
        <begin position="1"/>
        <end position="73"/>
    </location>
</feature>
<keyword evidence="5" id="KW-0255">Endonuclease</keyword>
<keyword evidence="2" id="KW-0808">Transferase</keyword>